<keyword evidence="12" id="KW-0540">Nuclease</keyword>
<keyword evidence="7" id="KW-0456">Lyase</keyword>
<dbReference type="InParanoid" id="K1R5G2"/>
<dbReference type="SMART" id="SM00898">
    <property type="entry name" value="Fapy_DNA_glyco"/>
    <property type="match status" value="1"/>
</dbReference>
<gene>
    <name evidence="12" type="ORF">CGI_10024283</name>
</gene>
<evidence type="ECO:0000256" key="1">
    <source>
        <dbReference type="ARBA" id="ARBA00009409"/>
    </source>
</evidence>
<keyword evidence="8" id="KW-0511">Multifunctional enzyme</keyword>
<dbReference type="InterPro" id="IPR015886">
    <property type="entry name" value="H2TH_FPG"/>
</dbReference>
<dbReference type="PANTHER" id="PTHR22993:SF27">
    <property type="entry name" value="ENDONUCLEASE 8-LIKE 1"/>
    <property type="match status" value="1"/>
</dbReference>
<keyword evidence="3" id="KW-0227">DNA damage</keyword>
<feature type="compositionally biased region" description="Basic and acidic residues" evidence="10">
    <location>
        <begin position="328"/>
        <end position="339"/>
    </location>
</feature>
<comment type="similarity">
    <text evidence="1">Belongs to the FPG family.</text>
</comment>
<dbReference type="SUPFAM" id="SSF46946">
    <property type="entry name" value="S13-like H2TH domain"/>
    <property type="match status" value="1"/>
</dbReference>
<keyword evidence="6" id="KW-0234">DNA repair</keyword>
<evidence type="ECO:0000256" key="3">
    <source>
        <dbReference type="ARBA" id="ARBA00022763"/>
    </source>
</evidence>
<dbReference type="InterPro" id="IPR012319">
    <property type="entry name" value="FPG_cat"/>
</dbReference>
<proteinExistence type="inferred from homology"/>
<dbReference type="GO" id="GO:0006284">
    <property type="term" value="P:base-excision repair"/>
    <property type="evidence" value="ECO:0007669"/>
    <property type="project" value="InterPro"/>
</dbReference>
<dbReference type="GO" id="GO:0008270">
    <property type="term" value="F:zinc ion binding"/>
    <property type="evidence" value="ECO:0007669"/>
    <property type="project" value="InterPro"/>
</dbReference>
<evidence type="ECO:0000256" key="7">
    <source>
        <dbReference type="ARBA" id="ARBA00023239"/>
    </source>
</evidence>
<evidence type="ECO:0000256" key="4">
    <source>
        <dbReference type="ARBA" id="ARBA00022801"/>
    </source>
</evidence>
<evidence type="ECO:0000256" key="10">
    <source>
        <dbReference type="SAM" id="MobiDB-lite"/>
    </source>
</evidence>
<dbReference type="GO" id="GO:0140078">
    <property type="term" value="F:class I DNA-(apurinic or apyrimidinic site) endonuclease activity"/>
    <property type="evidence" value="ECO:0007669"/>
    <property type="project" value="UniProtKB-EC"/>
</dbReference>
<dbReference type="PANTHER" id="PTHR22993">
    <property type="entry name" value="FORMAMIDOPYRIMIDINE-DNA GLYCOSYLASE"/>
    <property type="match status" value="1"/>
</dbReference>
<keyword evidence="9" id="KW-0326">Glycosidase</keyword>
<dbReference type="EMBL" id="JH819020">
    <property type="protein sequence ID" value="EKC29161.1"/>
    <property type="molecule type" value="Genomic_DNA"/>
</dbReference>
<dbReference type="PROSITE" id="PS51068">
    <property type="entry name" value="FPG_CAT"/>
    <property type="match status" value="1"/>
</dbReference>
<dbReference type="SUPFAM" id="SSF81624">
    <property type="entry name" value="N-terminal domain of MutM-like DNA repair proteins"/>
    <property type="match status" value="1"/>
</dbReference>
<evidence type="ECO:0000313" key="12">
    <source>
        <dbReference type="EMBL" id="EKC29161.1"/>
    </source>
</evidence>
<feature type="region of interest" description="Disordered" evidence="10">
    <location>
        <begin position="298"/>
        <end position="368"/>
    </location>
</feature>
<evidence type="ECO:0000256" key="5">
    <source>
        <dbReference type="ARBA" id="ARBA00023125"/>
    </source>
</evidence>
<dbReference type="HOGENOM" id="CLU_051284_0_0_1"/>
<dbReference type="InterPro" id="IPR010979">
    <property type="entry name" value="Ribosomal_uS13-like_H2TH"/>
</dbReference>
<accession>K1R5G2</accession>
<dbReference type="GO" id="GO:0019104">
    <property type="term" value="F:DNA N-glycosylase activity"/>
    <property type="evidence" value="ECO:0007669"/>
    <property type="project" value="InterPro"/>
</dbReference>
<dbReference type="InterPro" id="IPR015371">
    <property type="entry name" value="Endonuclease-VIII_DNA-bd"/>
</dbReference>
<evidence type="ECO:0000256" key="8">
    <source>
        <dbReference type="ARBA" id="ARBA00023268"/>
    </source>
</evidence>
<feature type="compositionally biased region" description="Acidic residues" evidence="10">
    <location>
        <begin position="317"/>
        <end position="327"/>
    </location>
</feature>
<sequence length="411" mass="46751">MPECPELHLASQFVNIVCKGRIFKGPVIKSEVSKLAEVDFNGEYTISAASRGKEIKLTLVPYGNGKKSANKRKPLDIVFQFGMSGRFDFDKVAEMRKHAHLNFFTKDEPRMVLSYVDPRRFGKWQVGGDWSTKRGPCVLFEYDEFRRNVLENVKNPAFNKPICECLLNQKYFNGVGNYLRSEILFRAGIPPFVSARSVLEPLTNGVTKSGVKVKKESPDVLELCHTVPQEVVNLKGGGYDPWGRDKNFAIFIGWLQCYNKPEMKNMGDHNKRTVFYCGDPGPMVPKDIQVRGVKRFPKQANVSSKKMKKDLESSSESSEEEEEEEEEVLTKEKKEDGGSKAKPKLARSSTKSKLTRPSKGHRPDRGSASMILNFIDGSILKFKPLYCNDELLFRLLTYYEPTEFDAPEFLR</sequence>
<keyword evidence="4" id="KW-0378">Hydrolase</keyword>
<dbReference type="AlphaFoldDB" id="K1R5G2"/>
<keyword evidence="5" id="KW-0238">DNA-binding</keyword>
<dbReference type="Gene3D" id="1.10.8.50">
    <property type="match status" value="1"/>
</dbReference>
<dbReference type="GO" id="GO:0003684">
    <property type="term" value="F:damaged DNA binding"/>
    <property type="evidence" value="ECO:0007669"/>
    <property type="project" value="InterPro"/>
</dbReference>
<evidence type="ECO:0000259" key="11">
    <source>
        <dbReference type="PROSITE" id="PS51068"/>
    </source>
</evidence>
<evidence type="ECO:0000256" key="9">
    <source>
        <dbReference type="ARBA" id="ARBA00023295"/>
    </source>
</evidence>
<dbReference type="Pfam" id="PF09292">
    <property type="entry name" value="Neil1-DNA_bind"/>
    <property type="match status" value="1"/>
</dbReference>
<evidence type="ECO:0000256" key="6">
    <source>
        <dbReference type="ARBA" id="ARBA00023204"/>
    </source>
</evidence>
<feature type="domain" description="Formamidopyrimidine-DNA glycosylase catalytic" evidence="11">
    <location>
        <begin position="2"/>
        <end position="122"/>
    </location>
</feature>
<protein>
    <recommendedName>
        <fullName evidence="2">DNA-(apurinic or apyrimidinic site) lyase</fullName>
        <ecNumber evidence="2">4.2.99.18</ecNumber>
    </recommendedName>
</protein>
<reference evidence="12" key="1">
    <citation type="journal article" date="2012" name="Nature">
        <title>The oyster genome reveals stress adaptation and complexity of shell formation.</title>
        <authorList>
            <person name="Zhang G."/>
            <person name="Fang X."/>
            <person name="Guo X."/>
            <person name="Li L."/>
            <person name="Luo R."/>
            <person name="Xu F."/>
            <person name="Yang P."/>
            <person name="Zhang L."/>
            <person name="Wang X."/>
            <person name="Qi H."/>
            <person name="Xiong Z."/>
            <person name="Que H."/>
            <person name="Xie Y."/>
            <person name="Holland P.W."/>
            <person name="Paps J."/>
            <person name="Zhu Y."/>
            <person name="Wu F."/>
            <person name="Chen Y."/>
            <person name="Wang J."/>
            <person name="Peng C."/>
            <person name="Meng J."/>
            <person name="Yang L."/>
            <person name="Liu J."/>
            <person name="Wen B."/>
            <person name="Zhang N."/>
            <person name="Huang Z."/>
            <person name="Zhu Q."/>
            <person name="Feng Y."/>
            <person name="Mount A."/>
            <person name="Hedgecock D."/>
            <person name="Xu Z."/>
            <person name="Liu Y."/>
            <person name="Domazet-Loso T."/>
            <person name="Du Y."/>
            <person name="Sun X."/>
            <person name="Zhang S."/>
            <person name="Liu B."/>
            <person name="Cheng P."/>
            <person name="Jiang X."/>
            <person name="Li J."/>
            <person name="Fan D."/>
            <person name="Wang W."/>
            <person name="Fu W."/>
            <person name="Wang T."/>
            <person name="Wang B."/>
            <person name="Zhang J."/>
            <person name="Peng Z."/>
            <person name="Li Y."/>
            <person name="Li N."/>
            <person name="Wang J."/>
            <person name="Chen M."/>
            <person name="He Y."/>
            <person name="Tan F."/>
            <person name="Song X."/>
            <person name="Zheng Q."/>
            <person name="Huang R."/>
            <person name="Yang H."/>
            <person name="Du X."/>
            <person name="Chen L."/>
            <person name="Yang M."/>
            <person name="Gaffney P.M."/>
            <person name="Wang S."/>
            <person name="Luo L."/>
            <person name="She Z."/>
            <person name="Ming Y."/>
            <person name="Huang W."/>
            <person name="Zhang S."/>
            <person name="Huang B."/>
            <person name="Zhang Y."/>
            <person name="Qu T."/>
            <person name="Ni P."/>
            <person name="Miao G."/>
            <person name="Wang J."/>
            <person name="Wang Q."/>
            <person name="Steinberg C.E."/>
            <person name="Wang H."/>
            <person name="Li N."/>
            <person name="Qian L."/>
            <person name="Zhang G."/>
            <person name="Li Y."/>
            <person name="Yang H."/>
            <person name="Liu X."/>
            <person name="Wang J."/>
            <person name="Yin Y."/>
            <person name="Wang J."/>
        </authorList>
    </citation>
    <scope>NUCLEOTIDE SEQUENCE [LARGE SCALE GENOMIC DNA]</scope>
    <source>
        <strain evidence="12">05x7-T-G4-1.051#20</strain>
    </source>
</reference>
<dbReference type="EC" id="4.2.99.18" evidence="2"/>
<dbReference type="SMART" id="SM01232">
    <property type="entry name" value="H2TH"/>
    <property type="match status" value="1"/>
</dbReference>
<keyword evidence="12" id="KW-0255">Endonuclease</keyword>
<dbReference type="SUPFAM" id="SSF57716">
    <property type="entry name" value="Glucocorticoid receptor-like (DNA-binding domain)"/>
    <property type="match status" value="1"/>
</dbReference>
<dbReference type="InterPro" id="IPR035937">
    <property type="entry name" value="FPG_N"/>
</dbReference>
<feature type="compositionally biased region" description="Basic residues" evidence="10">
    <location>
        <begin position="353"/>
        <end position="362"/>
    </location>
</feature>
<organism evidence="12">
    <name type="scientific">Magallana gigas</name>
    <name type="common">Pacific oyster</name>
    <name type="synonym">Crassostrea gigas</name>
    <dbReference type="NCBI Taxonomy" id="29159"/>
    <lineage>
        <taxon>Eukaryota</taxon>
        <taxon>Metazoa</taxon>
        <taxon>Spiralia</taxon>
        <taxon>Lophotrochozoa</taxon>
        <taxon>Mollusca</taxon>
        <taxon>Bivalvia</taxon>
        <taxon>Autobranchia</taxon>
        <taxon>Pteriomorphia</taxon>
        <taxon>Ostreida</taxon>
        <taxon>Ostreoidea</taxon>
        <taxon>Ostreidae</taxon>
        <taxon>Magallana</taxon>
    </lineage>
</organism>
<dbReference type="Gene3D" id="3.20.190.10">
    <property type="entry name" value="MutM-like, N-terminal"/>
    <property type="match status" value="1"/>
</dbReference>
<name>K1R5G2_MAGGI</name>
<dbReference type="Pfam" id="PF01149">
    <property type="entry name" value="Fapy_DNA_glyco"/>
    <property type="match status" value="1"/>
</dbReference>
<evidence type="ECO:0000256" key="2">
    <source>
        <dbReference type="ARBA" id="ARBA00012720"/>
    </source>
</evidence>
<dbReference type="GO" id="GO:0005634">
    <property type="term" value="C:nucleus"/>
    <property type="evidence" value="ECO:0007669"/>
    <property type="project" value="TreeGrafter"/>
</dbReference>